<keyword evidence="1" id="KW-0812">Transmembrane</keyword>
<keyword evidence="1" id="KW-1133">Transmembrane helix</keyword>
<reference evidence="2" key="1">
    <citation type="submission" date="2019-08" db="EMBL/GenBank/DDBJ databases">
        <authorList>
            <person name="Kucharzyk K."/>
            <person name="Murdoch R.W."/>
            <person name="Higgins S."/>
            <person name="Loffler F."/>
        </authorList>
    </citation>
    <scope>NUCLEOTIDE SEQUENCE</scope>
</reference>
<sequence length="111" mass="11954">MIIVFIIVEPVADLDPIIFGVAKLPLLSDSSILKTLFASKHGLAIIGISIGLLIHRFIGITLVSNLILGGAISRSMPLSSPMDRGLVEIALIRYLFPIVKFCGNVIFMVPP</sequence>
<evidence type="ECO:0000256" key="1">
    <source>
        <dbReference type="SAM" id="Phobius"/>
    </source>
</evidence>
<protein>
    <submittedName>
        <fullName evidence="2">Uncharacterized protein</fullName>
    </submittedName>
</protein>
<feature type="transmembrane region" description="Helical" evidence="1">
    <location>
        <begin position="43"/>
        <end position="68"/>
    </location>
</feature>
<keyword evidence="1" id="KW-0472">Membrane</keyword>
<evidence type="ECO:0000313" key="2">
    <source>
        <dbReference type="EMBL" id="MPM75026.1"/>
    </source>
</evidence>
<name>A0A645CDH0_9ZZZZ</name>
<comment type="caution">
    <text evidence="2">The sequence shown here is derived from an EMBL/GenBank/DDBJ whole genome shotgun (WGS) entry which is preliminary data.</text>
</comment>
<proteinExistence type="predicted"/>
<gene>
    <name evidence="2" type="ORF">SDC9_122017</name>
</gene>
<dbReference type="EMBL" id="VSSQ01026357">
    <property type="protein sequence ID" value="MPM75026.1"/>
    <property type="molecule type" value="Genomic_DNA"/>
</dbReference>
<organism evidence="2">
    <name type="scientific">bioreactor metagenome</name>
    <dbReference type="NCBI Taxonomy" id="1076179"/>
    <lineage>
        <taxon>unclassified sequences</taxon>
        <taxon>metagenomes</taxon>
        <taxon>ecological metagenomes</taxon>
    </lineage>
</organism>
<dbReference type="AlphaFoldDB" id="A0A645CDH0"/>
<accession>A0A645CDH0</accession>
<feature type="transmembrane region" description="Helical" evidence="1">
    <location>
        <begin position="89"/>
        <end position="109"/>
    </location>
</feature>